<organism evidence="3 4">
    <name type="scientific">Ditylenchus destructor</name>
    <dbReference type="NCBI Taxonomy" id="166010"/>
    <lineage>
        <taxon>Eukaryota</taxon>
        <taxon>Metazoa</taxon>
        <taxon>Ecdysozoa</taxon>
        <taxon>Nematoda</taxon>
        <taxon>Chromadorea</taxon>
        <taxon>Rhabditida</taxon>
        <taxon>Tylenchina</taxon>
        <taxon>Tylenchomorpha</taxon>
        <taxon>Sphaerularioidea</taxon>
        <taxon>Anguinidae</taxon>
        <taxon>Anguininae</taxon>
        <taxon>Ditylenchus</taxon>
    </lineage>
</organism>
<name>A0AAD4MSS6_9BILA</name>
<feature type="compositionally biased region" description="Low complexity" evidence="1">
    <location>
        <begin position="195"/>
        <end position="206"/>
    </location>
</feature>
<gene>
    <name evidence="3" type="ORF">DdX_16914</name>
</gene>
<feature type="compositionally biased region" description="Basic and acidic residues" evidence="1">
    <location>
        <begin position="180"/>
        <end position="192"/>
    </location>
</feature>
<sequence length="218" mass="24946">MIPVRRSKESELEFTKVYVFTKENFTKRIEKTMETLVLSERYEAVGPLCRMAIPIYEQRHDYKALVSLYAELQQANSRAAEVKASGKRHLGSYFRVVFLGEQHFGSEHNTGVRRAKATSRAETCDRMVKSVRHALDYNQVEILPRHKTAAESLGSNRIHTEPPGAGLRQSSFQRRSNSQDSERRWHFAREPMDLTSTDSDGSTSNSCSCSFRALLVRQ</sequence>
<dbReference type="AlphaFoldDB" id="A0AAD4MSS6"/>
<dbReference type="EMBL" id="JAKKPZ010000156">
    <property type="protein sequence ID" value="KAI1700103.1"/>
    <property type="molecule type" value="Genomic_DNA"/>
</dbReference>
<feature type="compositionally biased region" description="Low complexity" evidence="1">
    <location>
        <begin position="168"/>
        <end position="179"/>
    </location>
</feature>
<dbReference type="InterPro" id="IPR046769">
    <property type="entry name" value="DOCKER_Lobe_A"/>
</dbReference>
<keyword evidence="4" id="KW-1185">Reference proteome</keyword>
<reference evidence="3" key="1">
    <citation type="submission" date="2022-01" db="EMBL/GenBank/DDBJ databases">
        <title>Genome Sequence Resource for Two Populations of Ditylenchus destructor, the Migratory Endoparasitic Phytonematode.</title>
        <authorList>
            <person name="Zhang H."/>
            <person name="Lin R."/>
            <person name="Xie B."/>
        </authorList>
    </citation>
    <scope>NUCLEOTIDE SEQUENCE</scope>
    <source>
        <strain evidence="3">BazhouSP</strain>
    </source>
</reference>
<accession>A0AAD4MSS6</accession>
<proteinExistence type="predicted"/>
<evidence type="ECO:0000256" key="1">
    <source>
        <dbReference type="SAM" id="MobiDB-lite"/>
    </source>
</evidence>
<dbReference type="Proteomes" id="UP001201812">
    <property type="component" value="Unassembled WGS sequence"/>
</dbReference>
<dbReference type="PANTHER" id="PTHR23317">
    <property type="entry name" value="DEDICATOR OF CYTOKINESIS DOCK"/>
    <property type="match status" value="1"/>
</dbReference>
<feature type="domain" description="DOCKER Lobe A" evidence="2">
    <location>
        <begin position="12"/>
        <end position="78"/>
    </location>
</feature>
<evidence type="ECO:0000313" key="3">
    <source>
        <dbReference type="EMBL" id="KAI1700103.1"/>
    </source>
</evidence>
<dbReference type="InterPro" id="IPR026791">
    <property type="entry name" value="DOCK"/>
</dbReference>
<feature type="region of interest" description="Disordered" evidence="1">
    <location>
        <begin position="151"/>
        <end position="206"/>
    </location>
</feature>
<evidence type="ECO:0000313" key="4">
    <source>
        <dbReference type="Proteomes" id="UP001201812"/>
    </source>
</evidence>
<dbReference type="Pfam" id="PF06920">
    <property type="entry name" value="DHR-2_Lobe_A"/>
    <property type="match status" value="1"/>
</dbReference>
<comment type="caution">
    <text evidence="3">The sequence shown here is derived from an EMBL/GenBank/DDBJ whole genome shotgun (WGS) entry which is preliminary data.</text>
</comment>
<dbReference type="Gene3D" id="1.25.40.410">
    <property type="match status" value="1"/>
</dbReference>
<dbReference type="InterPro" id="IPR043161">
    <property type="entry name" value="DOCK_C_lobe_A"/>
</dbReference>
<dbReference type="GO" id="GO:0005085">
    <property type="term" value="F:guanyl-nucleotide exchange factor activity"/>
    <property type="evidence" value="ECO:0007669"/>
    <property type="project" value="InterPro"/>
</dbReference>
<dbReference type="GO" id="GO:0007264">
    <property type="term" value="P:small GTPase-mediated signal transduction"/>
    <property type="evidence" value="ECO:0007669"/>
    <property type="project" value="InterPro"/>
</dbReference>
<protein>
    <submittedName>
        <fullName evidence="3">Dock homology region 2 domain-containing protein</fullName>
    </submittedName>
</protein>
<evidence type="ECO:0000259" key="2">
    <source>
        <dbReference type="Pfam" id="PF06920"/>
    </source>
</evidence>
<dbReference type="PANTHER" id="PTHR23317:SF26">
    <property type="entry name" value="ZIZIMIN, ISOFORM K"/>
    <property type="match status" value="1"/>
</dbReference>